<dbReference type="Proteomes" id="UP000001307">
    <property type="component" value="Unassembled WGS sequence"/>
</dbReference>
<reference evidence="3" key="1">
    <citation type="journal article" date="2010" name="Science">
        <title>Plasticity of animal genome architecture unmasked by rapid evolution of a pelagic tunicate.</title>
        <authorList>
            <person name="Denoeud F."/>
            <person name="Henriet S."/>
            <person name="Mungpakdee S."/>
            <person name="Aury J.M."/>
            <person name="Da Silva C."/>
            <person name="Brinkmann H."/>
            <person name="Mikhaleva J."/>
            <person name="Olsen L.C."/>
            <person name="Jubin C."/>
            <person name="Canestro C."/>
            <person name="Bouquet J.M."/>
            <person name="Danks G."/>
            <person name="Poulain J."/>
            <person name="Campsteijn C."/>
            <person name="Adamski M."/>
            <person name="Cross I."/>
            <person name="Yadetie F."/>
            <person name="Muffato M."/>
            <person name="Louis A."/>
            <person name="Butcher S."/>
            <person name="Tsagkogeorga G."/>
            <person name="Konrad A."/>
            <person name="Singh S."/>
            <person name="Jensen M.F."/>
            <person name="Cong E.H."/>
            <person name="Eikeseth-Otteraa H."/>
            <person name="Noel B."/>
            <person name="Anthouard V."/>
            <person name="Porcel B.M."/>
            <person name="Kachouri-Lafond R."/>
            <person name="Nishino A."/>
            <person name="Ugolini M."/>
            <person name="Chourrout P."/>
            <person name="Nishida H."/>
            <person name="Aasland R."/>
            <person name="Huzurbazar S."/>
            <person name="Westhof E."/>
            <person name="Delsuc F."/>
            <person name="Lehrach H."/>
            <person name="Reinhardt R."/>
            <person name="Weissenbach J."/>
            <person name="Roy S.W."/>
            <person name="Artiguenave F."/>
            <person name="Postlethwait J.H."/>
            <person name="Manak J.R."/>
            <person name="Thompson E.M."/>
            <person name="Jaillon O."/>
            <person name="Du Pasquier L."/>
            <person name="Boudinot P."/>
            <person name="Liberles D.A."/>
            <person name="Volff J.N."/>
            <person name="Philippe H."/>
            <person name="Lenhard B."/>
            <person name="Roest Crollius H."/>
            <person name="Wincker P."/>
            <person name="Chourrout D."/>
        </authorList>
    </citation>
    <scope>NUCLEOTIDE SEQUENCE [LARGE SCALE GENOMIC DNA]</scope>
</reference>
<dbReference type="SMART" id="SM00209">
    <property type="entry name" value="TSP1"/>
    <property type="match status" value="1"/>
</dbReference>
<evidence type="ECO:0000313" key="4">
    <source>
        <dbReference type="Proteomes" id="UP000001307"/>
    </source>
</evidence>
<keyword evidence="1" id="KW-0812">Transmembrane</keyword>
<sequence length="1368" mass="152539">MAMRVFLGGSCTSRSRLRGAIVVKGIYSVLLRVKRGIMERLARLILYLPLCVYASSALEGGRSAPSCDCDDLSSPTEIRFVDSKPPNFKSDISFGTSACEAALVNIVAENNDLVTTLNFQAAIDCGGFIEETLAAGSGNAFETLYEFPPISIKYTTDQDAQGKALIEAKCQCPLITIPDSVKYCQATAIVNADPSTFDFHRYPDCSDSTSIINIPFLNSDGSIKCPKIVLVDDFNDQYVVSYTEIDGTEVEFNCPRVGQWSNWAEWSSCIGICGNGERTRSRSCNGGDVSTGECTLIAGEVAVSDKSTVHTEVCDTTFVCGNCPEGTILLDGRCACVDPTNNKAQWFLIDMGYSASFSPVNFDLFGATSKKVLVRLLGELGSEDSPNVINFSAATKDRSLTTNFFPSNIKPKKFFWTNDKKKLVLVFDEGLILLDSLQYPFNPNEGVAAEISSMSFDVNFIKVTAVFSDGSEQKSQEITSDDWCTPTALSVGSLADNSVVTLTSNCDDKIGFCKLDTVCPASVDNDLCLCNHDKNPTCKLSSDYFYVTRDFDSCSTCTERSCQRRLYGCFPDNESDEPIMQYTYETCNSDKLYCHTICTEDQVFTEWIEDDAEKIENCEQKCGEQFYTRHRDLRPNAENLLCSIPLDIKLEEQILCNTRCCGHKSEVTSISAPFRRGAFCYRTEYITESCDNADQTYKTVDIKIPCSDPGLQICSAEHVKSCIDITTHQVKHIEGCQGILFEKKLACDTSCTYGRQTYYYTCGGEEIVASQYTTDEVDVCNPDSTGCMLVRTVSDDASTCEEYGITSCAPVPNAVCTNTVFDKDEGIFKGLTVTEHCIVTLGDHGIPCNTYEEHGSCTLPLCEMNGGPKVDCCENMECGYSSGEDCNQIVQSCYDSFGGEISKLTSNCCSNLDMCTNAQLFECPPCNPNYPECAMEQSIICNLQEENPCEIRRDHCTCDNFDCSLTGFDLDTIRMDTLEETGLILPHETYGDKLVIFVGHEGTAQKCTSVFDRAAAEVKVHYKYNDMIEFCGATLMNNVFRAEIYIDSQKVMGTEFFSSRVHFASVQCSLPPPKDLEATPLSMIPRLNPIKFTDVIPGATEVSFELARDPLFMDIITNADTTSNMLFIESMVYARVNSPTAVTIESCEVTDLKDPGRKRYIIKNRCILPDMKTVFGMKFTKVASNGNTELEWQNFFFRDNLEDRQQLQYKCFVTHCRGTPCQPTSEECEAIQRGNRRRRSALLEIPEGVDIDASAIEFWVEAFRYMETLNRAKLTINKTHHTEKVILVLDWVNNILFTLTFATLIAFLLLFYKRNVDEETKTIRIFEKTFYYGARRRSRDENSNKSSQLPVQIKKIDSGLPSPAFRDF</sequence>
<dbReference type="OrthoDB" id="5868789at2759"/>
<keyword evidence="1" id="KW-0472">Membrane</keyword>
<proteinExistence type="predicted"/>
<feature type="transmembrane region" description="Helical" evidence="1">
    <location>
        <begin position="1291"/>
        <end position="1312"/>
    </location>
</feature>
<gene>
    <name evidence="3" type="ORF">GSOID_T00003365001</name>
</gene>
<dbReference type="InterPro" id="IPR000884">
    <property type="entry name" value="TSP1_rpt"/>
</dbReference>
<dbReference type="InterPro" id="IPR036383">
    <property type="entry name" value="TSP1_rpt_sf"/>
</dbReference>
<evidence type="ECO:0000256" key="1">
    <source>
        <dbReference type="SAM" id="Phobius"/>
    </source>
</evidence>
<organism evidence="3">
    <name type="scientific">Oikopleura dioica</name>
    <name type="common">Tunicate</name>
    <dbReference type="NCBI Taxonomy" id="34765"/>
    <lineage>
        <taxon>Eukaryota</taxon>
        <taxon>Metazoa</taxon>
        <taxon>Chordata</taxon>
        <taxon>Tunicata</taxon>
        <taxon>Appendicularia</taxon>
        <taxon>Copelata</taxon>
        <taxon>Oikopleuridae</taxon>
        <taxon>Oikopleura</taxon>
    </lineage>
</organism>
<dbReference type="InParanoid" id="E4X709"/>
<dbReference type="EMBL" id="FN653027">
    <property type="protein sequence ID" value="CBY08000.1"/>
    <property type="molecule type" value="Genomic_DNA"/>
</dbReference>
<keyword evidence="4" id="KW-1185">Reference proteome</keyword>
<keyword evidence="1" id="KW-1133">Transmembrane helix</keyword>
<dbReference type="Pfam" id="PF00090">
    <property type="entry name" value="TSP_1"/>
    <property type="match status" value="1"/>
</dbReference>
<feature type="domain" description="ZP" evidence="2">
    <location>
        <begin position="962"/>
        <end position="1235"/>
    </location>
</feature>
<evidence type="ECO:0000313" key="3">
    <source>
        <dbReference type="EMBL" id="CBY08000.1"/>
    </source>
</evidence>
<dbReference type="PROSITE" id="PS51034">
    <property type="entry name" value="ZP_2"/>
    <property type="match status" value="1"/>
</dbReference>
<protein>
    <recommendedName>
        <fullName evidence="2">ZP domain-containing protein</fullName>
    </recommendedName>
</protein>
<dbReference type="Gene3D" id="2.20.100.10">
    <property type="entry name" value="Thrombospondin type-1 (TSP1) repeat"/>
    <property type="match status" value="1"/>
</dbReference>
<dbReference type="SUPFAM" id="SSF82895">
    <property type="entry name" value="TSP-1 type 1 repeat"/>
    <property type="match status" value="1"/>
</dbReference>
<dbReference type="PROSITE" id="PS50092">
    <property type="entry name" value="TSP1"/>
    <property type="match status" value="1"/>
</dbReference>
<name>E4X709_OIKDI</name>
<dbReference type="InterPro" id="IPR001507">
    <property type="entry name" value="ZP_dom"/>
</dbReference>
<evidence type="ECO:0000259" key="2">
    <source>
        <dbReference type="PROSITE" id="PS51034"/>
    </source>
</evidence>
<accession>E4X709</accession>